<dbReference type="GO" id="GO:0046872">
    <property type="term" value="F:metal ion binding"/>
    <property type="evidence" value="ECO:0007669"/>
    <property type="project" value="UniProtKB-KW"/>
</dbReference>
<accession>R4Z4E5</accession>
<reference evidence="5 6" key="1">
    <citation type="journal article" date="2013" name="ISME J.">
        <title>Metabolic model for the filamentous 'Candidatus Microthrix parvicella' based on genomic and metagenomic analyses.</title>
        <authorList>
            <person name="Jon McIlroy S."/>
            <person name="Kristiansen R."/>
            <person name="Albertsen M."/>
            <person name="Michael Karst S."/>
            <person name="Rossetti S."/>
            <person name="Lund Nielsen J."/>
            <person name="Tandoi V."/>
            <person name="James Seviour R."/>
            <person name="Nielsen P.H."/>
        </authorList>
    </citation>
    <scope>NUCLEOTIDE SEQUENCE [LARGE SCALE GENOMIC DNA]</scope>
    <source>
        <strain evidence="5 6">RN1</strain>
    </source>
</reference>
<evidence type="ECO:0000256" key="2">
    <source>
        <dbReference type="ARBA" id="ARBA00022723"/>
    </source>
</evidence>
<keyword evidence="2" id="KW-0479">Metal-binding</keyword>
<gene>
    <name evidence="5" type="ORF">BN381_210112</name>
</gene>
<dbReference type="PANTHER" id="PTHR42796:SF4">
    <property type="entry name" value="FUMARYLACETOACETATE HYDROLASE DOMAIN-CONTAINING PROTEIN 2A"/>
    <property type="match status" value="1"/>
</dbReference>
<dbReference type="AlphaFoldDB" id="R4Z4E5"/>
<feature type="domain" description="Fumarylacetoacetase-like C-terminal" evidence="3">
    <location>
        <begin position="63"/>
        <end position="267"/>
    </location>
</feature>
<dbReference type="Proteomes" id="UP000018291">
    <property type="component" value="Unassembled WGS sequence"/>
</dbReference>
<evidence type="ECO:0000259" key="4">
    <source>
        <dbReference type="Pfam" id="PF10370"/>
    </source>
</evidence>
<proteinExistence type="inferred from homology"/>
<dbReference type="FunFam" id="3.90.850.10:FF:000002">
    <property type="entry name" value="2-hydroxyhepta-2,4-diene-1,7-dioate isomerase"/>
    <property type="match status" value="1"/>
</dbReference>
<comment type="similarity">
    <text evidence="1">Belongs to the FAH family.</text>
</comment>
<evidence type="ECO:0000259" key="3">
    <source>
        <dbReference type="Pfam" id="PF01557"/>
    </source>
</evidence>
<dbReference type="Pfam" id="PF10370">
    <property type="entry name" value="Rv2993c-like_N"/>
    <property type="match status" value="1"/>
</dbReference>
<keyword evidence="6" id="KW-1185">Reference proteome</keyword>
<name>R4Z4E5_9ACTN</name>
<feature type="domain" description="Rv2993c-like N-terminal" evidence="4">
    <location>
        <begin position="1"/>
        <end position="56"/>
    </location>
</feature>
<organism evidence="5 6">
    <name type="scientific">Candidatus Neomicrothrix parvicella RN1</name>
    <dbReference type="NCBI Taxonomy" id="1229780"/>
    <lineage>
        <taxon>Bacteria</taxon>
        <taxon>Bacillati</taxon>
        <taxon>Actinomycetota</taxon>
        <taxon>Acidimicrobiia</taxon>
        <taxon>Acidimicrobiales</taxon>
        <taxon>Microthrixaceae</taxon>
        <taxon>Candidatus Neomicrothrix</taxon>
    </lineage>
</organism>
<dbReference type="GO" id="GO:0019752">
    <property type="term" value="P:carboxylic acid metabolic process"/>
    <property type="evidence" value="ECO:0007669"/>
    <property type="project" value="UniProtKB-ARBA"/>
</dbReference>
<dbReference type="PANTHER" id="PTHR42796">
    <property type="entry name" value="FUMARYLACETOACETATE HYDROLASE DOMAIN-CONTAINING PROTEIN 2A-RELATED"/>
    <property type="match status" value="1"/>
</dbReference>
<dbReference type="STRING" id="1229780.BN381_210112"/>
<comment type="caution">
    <text evidence="5">The sequence shown here is derived from an EMBL/GenBank/DDBJ whole genome shotgun (WGS) entry which is preliminary data.</text>
</comment>
<evidence type="ECO:0000313" key="6">
    <source>
        <dbReference type="Proteomes" id="UP000018291"/>
    </source>
</evidence>
<evidence type="ECO:0000313" key="5">
    <source>
        <dbReference type="EMBL" id="CCM63422.1"/>
    </source>
</evidence>
<dbReference type="GO" id="GO:0016853">
    <property type="term" value="F:isomerase activity"/>
    <property type="evidence" value="ECO:0007669"/>
    <property type="project" value="UniProtKB-KW"/>
</dbReference>
<dbReference type="SUPFAM" id="SSF56529">
    <property type="entry name" value="FAH"/>
    <property type="match status" value="1"/>
</dbReference>
<dbReference type="InterPro" id="IPR011234">
    <property type="entry name" value="Fumarylacetoacetase-like_C"/>
</dbReference>
<dbReference type="Gene3D" id="3.90.850.10">
    <property type="entry name" value="Fumarylacetoacetase-like, C-terminal domain"/>
    <property type="match status" value="1"/>
</dbReference>
<protein>
    <submittedName>
        <fullName evidence="5">5-carboxymethyl-2-hydroxymuconate delta-isomerase</fullName>
    </submittedName>
</protein>
<dbReference type="EMBL" id="CANL01000014">
    <property type="protein sequence ID" value="CCM63422.1"/>
    <property type="molecule type" value="Genomic_DNA"/>
</dbReference>
<dbReference type="Pfam" id="PF01557">
    <property type="entry name" value="FAA_hydrolase"/>
    <property type="match status" value="1"/>
</dbReference>
<sequence>MRLVRFATAEGRLGVGMLDGEDVVEVVHATDRVPLGERVQATDRLLDRSQVRLLAPIARPPKFLAIGKNYVAHTAEMGMPAPDAPLFFNKQSTCVIGPTDDIWAPQDAPSLDYEGELGVVIGRRVRRVGADESMEAVAGYLVVNDVSVREWQRRSPTFTLGKSFDTRGPIGPWVLTRDEVPAPQDLRLRTWVNGELRQDGSTSEMVVPIAEQIAYLSQSTTLEVGDVITTGTPAGVGAGFDPPRWLVPGDVVRVEIDGVGAIENRVVSEPGR</sequence>
<dbReference type="InterPro" id="IPR036663">
    <property type="entry name" value="Fumarylacetoacetase_C_sf"/>
</dbReference>
<dbReference type="HOGENOM" id="CLU_028458_3_3_11"/>
<dbReference type="OrthoDB" id="9805307at2"/>
<keyword evidence="5" id="KW-0413">Isomerase</keyword>
<dbReference type="InterPro" id="IPR051121">
    <property type="entry name" value="FAH"/>
</dbReference>
<dbReference type="InterPro" id="IPR018833">
    <property type="entry name" value="Rv2993c-like_N"/>
</dbReference>
<dbReference type="eggNOG" id="COG0179">
    <property type="taxonomic scope" value="Bacteria"/>
</dbReference>
<dbReference type="Gene3D" id="2.30.30.370">
    <property type="entry name" value="FAH"/>
    <property type="match status" value="1"/>
</dbReference>
<evidence type="ECO:0000256" key="1">
    <source>
        <dbReference type="ARBA" id="ARBA00010211"/>
    </source>
</evidence>